<evidence type="ECO:0000259" key="1">
    <source>
        <dbReference type="Pfam" id="PF04471"/>
    </source>
</evidence>
<evidence type="ECO:0000313" key="3">
    <source>
        <dbReference type="Proteomes" id="UP001595912"/>
    </source>
</evidence>
<sequence>MVLKLSGKSYERQVMQHLTDRDPRTRFELDVKLVDSLGRHFRQVDIWLPRTREIVECKHQIRPVDVGVVDRLVGTIDDLNASGARIVSHSGFTKTASLRAAKANIECLTLPFDNSPARLHPAGGEGFYCGSYVDLCQSSSPDCDSYGRITYETGYGGDALLCVGNSVDWGNRQMHAFIAHIVLSHSIAVPPSDAMVDDFLIEFGERFDAGREWRLREAEVGHVIHSFYE</sequence>
<dbReference type="InterPro" id="IPR007560">
    <property type="entry name" value="Restrct_endonuc_IV_Mrr"/>
</dbReference>
<dbReference type="SUPFAM" id="SSF52980">
    <property type="entry name" value="Restriction endonuclease-like"/>
    <property type="match status" value="1"/>
</dbReference>
<gene>
    <name evidence="2" type="ORF">ACFPIJ_26170</name>
</gene>
<protein>
    <submittedName>
        <fullName evidence="2">Restriction endonuclease</fullName>
        <ecNumber evidence="2">3.1.21.-</ecNumber>
    </submittedName>
</protein>
<dbReference type="RefSeq" id="WP_380118213.1">
    <property type="nucleotide sequence ID" value="NZ_JBHSIU010000032.1"/>
</dbReference>
<name>A0ABV9W261_9ACTN</name>
<dbReference type="InterPro" id="IPR011335">
    <property type="entry name" value="Restrct_endonuc-II-like"/>
</dbReference>
<accession>A0ABV9W261</accession>
<feature type="domain" description="Restriction endonuclease type IV Mrr" evidence="1">
    <location>
        <begin position="43"/>
        <end position="106"/>
    </location>
</feature>
<dbReference type="EC" id="3.1.21.-" evidence="2"/>
<keyword evidence="2" id="KW-0540">Nuclease</keyword>
<keyword evidence="2" id="KW-0255">Endonuclease</keyword>
<organism evidence="2 3">
    <name type="scientific">Dactylosporangium cerinum</name>
    <dbReference type="NCBI Taxonomy" id="1434730"/>
    <lineage>
        <taxon>Bacteria</taxon>
        <taxon>Bacillati</taxon>
        <taxon>Actinomycetota</taxon>
        <taxon>Actinomycetes</taxon>
        <taxon>Micromonosporales</taxon>
        <taxon>Micromonosporaceae</taxon>
        <taxon>Dactylosporangium</taxon>
    </lineage>
</organism>
<keyword evidence="3" id="KW-1185">Reference proteome</keyword>
<reference evidence="3" key="1">
    <citation type="journal article" date="2019" name="Int. J. Syst. Evol. Microbiol.">
        <title>The Global Catalogue of Microorganisms (GCM) 10K type strain sequencing project: providing services to taxonomists for standard genome sequencing and annotation.</title>
        <authorList>
            <consortium name="The Broad Institute Genomics Platform"/>
            <consortium name="The Broad Institute Genome Sequencing Center for Infectious Disease"/>
            <person name="Wu L."/>
            <person name="Ma J."/>
        </authorList>
    </citation>
    <scope>NUCLEOTIDE SEQUENCE [LARGE SCALE GENOMIC DNA]</scope>
    <source>
        <strain evidence="3">CGMCC 4.7152</strain>
    </source>
</reference>
<dbReference type="Proteomes" id="UP001595912">
    <property type="component" value="Unassembled WGS sequence"/>
</dbReference>
<dbReference type="GO" id="GO:0016787">
    <property type="term" value="F:hydrolase activity"/>
    <property type="evidence" value="ECO:0007669"/>
    <property type="project" value="UniProtKB-KW"/>
</dbReference>
<dbReference type="Pfam" id="PF04471">
    <property type="entry name" value="Mrr_cat"/>
    <property type="match status" value="1"/>
</dbReference>
<dbReference type="EMBL" id="JBHSIU010000032">
    <property type="protein sequence ID" value="MFC5001307.1"/>
    <property type="molecule type" value="Genomic_DNA"/>
</dbReference>
<dbReference type="GO" id="GO:0004519">
    <property type="term" value="F:endonuclease activity"/>
    <property type="evidence" value="ECO:0007669"/>
    <property type="project" value="UniProtKB-KW"/>
</dbReference>
<evidence type="ECO:0000313" key="2">
    <source>
        <dbReference type="EMBL" id="MFC5001307.1"/>
    </source>
</evidence>
<comment type="caution">
    <text evidence="2">The sequence shown here is derived from an EMBL/GenBank/DDBJ whole genome shotgun (WGS) entry which is preliminary data.</text>
</comment>
<keyword evidence="2" id="KW-0378">Hydrolase</keyword>
<proteinExistence type="predicted"/>